<comment type="caution">
    <text evidence="1">The sequence shown here is derived from an EMBL/GenBank/DDBJ whole genome shotgun (WGS) entry which is preliminary data.</text>
</comment>
<keyword evidence="2" id="KW-1185">Reference proteome</keyword>
<gene>
    <name evidence="1" type="ORF">LITE_LOCUS36801</name>
</gene>
<reference evidence="1" key="1">
    <citation type="submission" date="2022-08" db="EMBL/GenBank/DDBJ databases">
        <authorList>
            <person name="Gutierrez-Valencia J."/>
        </authorList>
    </citation>
    <scope>NUCLEOTIDE SEQUENCE</scope>
</reference>
<evidence type="ECO:0000313" key="2">
    <source>
        <dbReference type="Proteomes" id="UP001154282"/>
    </source>
</evidence>
<dbReference type="AlphaFoldDB" id="A0AAV0P5S0"/>
<feature type="non-terminal residue" evidence="1">
    <location>
        <position position="48"/>
    </location>
</feature>
<accession>A0AAV0P5S0</accession>
<evidence type="ECO:0000313" key="1">
    <source>
        <dbReference type="EMBL" id="CAI0465912.1"/>
    </source>
</evidence>
<dbReference type="EMBL" id="CAMGYJ010000008">
    <property type="protein sequence ID" value="CAI0465912.1"/>
    <property type="molecule type" value="Genomic_DNA"/>
</dbReference>
<sequence length="48" mass="5486">MFKYVGDRGGVLVKLSSGPLFVKNVYFKKIIYKSGKYLCMSICTHYVC</sequence>
<protein>
    <submittedName>
        <fullName evidence="1">Uncharacterized protein</fullName>
    </submittedName>
</protein>
<proteinExistence type="predicted"/>
<dbReference type="Proteomes" id="UP001154282">
    <property type="component" value="Unassembled WGS sequence"/>
</dbReference>
<organism evidence="1 2">
    <name type="scientific">Linum tenue</name>
    <dbReference type="NCBI Taxonomy" id="586396"/>
    <lineage>
        <taxon>Eukaryota</taxon>
        <taxon>Viridiplantae</taxon>
        <taxon>Streptophyta</taxon>
        <taxon>Embryophyta</taxon>
        <taxon>Tracheophyta</taxon>
        <taxon>Spermatophyta</taxon>
        <taxon>Magnoliopsida</taxon>
        <taxon>eudicotyledons</taxon>
        <taxon>Gunneridae</taxon>
        <taxon>Pentapetalae</taxon>
        <taxon>rosids</taxon>
        <taxon>fabids</taxon>
        <taxon>Malpighiales</taxon>
        <taxon>Linaceae</taxon>
        <taxon>Linum</taxon>
    </lineage>
</organism>
<name>A0AAV0P5S0_9ROSI</name>